<keyword evidence="6" id="KW-1185">Reference proteome</keyword>
<evidence type="ECO:0000313" key="6">
    <source>
        <dbReference type="Proteomes" id="UP000700596"/>
    </source>
</evidence>
<name>A0A9P9D988_9PLEO</name>
<dbReference type="GO" id="GO:0008270">
    <property type="term" value="F:zinc ion binding"/>
    <property type="evidence" value="ECO:0007669"/>
    <property type="project" value="InterPro"/>
</dbReference>
<evidence type="ECO:0000256" key="3">
    <source>
        <dbReference type="ARBA" id="ARBA00023242"/>
    </source>
</evidence>
<dbReference type="Proteomes" id="UP000700596">
    <property type="component" value="Unassembled WGS sequence"/>
</dbReference>
<feature type="repeat" description="ANK" evidence="4">
    <location>
        <begin position="347"/>
        <end position="379"/>
    </location>
</feature>
<organism evidence="5 6">
    <name type="scientific">Dendryphion nanum</name>
    <dbReference type="NCBI Taxonomy" id="256645"/>
    <lineage>
        <taxon>Eukaryota</taxon>
        <taxon>Fungi</taxon>
        <taxon>Dikarya</taxon>
        <taxon>Ascomycota</taxon>
        <taxon>Pezizomycotina</taxon>
        <taxon>Dothideomycetes</taxon>
        <taxon>Pleosporomycetidae</taxon>
        <taxon>Pleosporales</taxon>
        <taxon>Torulaceae</taxon>
        <taxon>Dendryphion</taxon>
    </lineage>
</organism>
<evidence type="ECO:0000256" key="2">
    <source>
        <dbReference type="ARBA" id="ARBA00023043"/>
    </source>
</evidence>
<dbReference type="CDD" id="cd00067">
    <property type="entry name" value="GAL4"/>
    <property type="match status" value="1"/>
</dbReference>
<evidence type="ECO:0000256" key="1">
    <source>
        <dbReference type="ARBA" id="ARBA00022737"/>
    </source>
</evidence>
<comment type="caution">
    <text evidence="5">The sequence shown here is derived from an EMBL/GenBank/DDBJ whole genome shotgun (WGS) entry which is preliminary data.</text>
</comment>
<keyword evidence="3" id="KW-0539">Nucleus</keyword>
<evidence type="ECO:0000313" key="5">
    <source>
        <dbReference type="EMBL" id="KAH7115011.1"/>
    </source>
</evidence>
<dbReference type="AlphaFoldDB" id="A0A9P9D988"/>
<dbReference type="Pfam" id="PF12796">
    <property type="entry name" value="Ank_2"/>
    <property type="match status" value="1"/>
</dbReference>
<dbReference type="Pfam" id="PF13857">
    <property type="entry name" value="Ank_5"/>
    <property type="match status" value="1"/>
</dbReference>
<reference evidence="5" key="1">
    <citation type="journal article" date="2021" name="Nat. Commun.">
        <title>Genetic determinants of endophytism in the Arabidopsis root mycobiome.</title>
        <authorList>
            <person name="Mesny F."/>
            <person name="Miyauchi S."/>
            <person name="Thiergart T."/>
            <person name="Pickel B."/>
            <person name="Atanasova L."/>
            <person name="Karlsson M."/>
            <person name="Huettel B."/>
            <person name="Barry K.W."/>
            <person name="Haridas S."/>
            <person name="Chen C."/>
            <person name="Bauer D."/>
            <person name="Andreopoulos W."/>
            <person name="Pangilinan J."/>
            <person name="LaButti K."/>
            <person name="Riley R."/>
            <person name="Lipzen A."/>
            <person name="Clum A."/>
            <person name="Drula E."/>
            <person name="Henrissat B."/>
            <person name="Kohler A."/>
            <person name="Grigoriev I.V."/>
            <person name="Martin F.M."/>
            <person name="Hacquard S."/>
        </authorList>
    </citation>
    <scope>NUCLEOTIDE SEQUENCE</scope>
    <source>
        <strain evidence="5">MPI-CAGE-CH-0243</strain>
    </source>
</reference>
<sequence length="610" mass="69169">MEATPTTSFFPNRRANMALSPKSKRRQLDLVKCECCRNDKQKCLPINREWPMKCNRCRSKGFACSKGTRATWKRKRDQNDKPRDGQPDEEWHLKWPFFLNFHKMMTMAIMSLRNVKEDHSRLFGVTMRQMAKTSGDQNECAEFEVFVHTLGQMILTKAKEFVAASRTATTSLLASFLMDDYSVSSAVSTLCPICDIEDHAMELLDTHDERHGIDILARIGRWSAHCQHLDYRPEEEHAEDESLILRGQLADFRQRFWEELDYLPEDLFTAGVPNSVRDFPAFVPEDFSLTPFGRLHASSKDCLGRNWLHQLFDIKAEHLGAAPKERIESILQESNLTEMYLDMQDILGRTPLHIACGKGYEGAVSILLQDDTDQDMRTIYGSTPLHYAAASGSLDICRILLIKANINAKDKFGATPLHYAVVRNHEPIVEFLLSNPTINPNNCGPEGSEPLLIYFIKQDHEELVKLLLDRGADPNVSYQGTAAIYRAIRMMNPNILRYMIESDPYMANTKDSTGTTPLGFSAYYKFDEVVCYLSTLPNIDLNTTNNYGYTPLMQAARAGATAIVDFLSDIPEVDLGVQDKEGRTAVDLARSFNYINIVELIVYKLAARAG</sequence>
<dbReference type="SMART" id="SM00248">
    <property type="entry name" value="ANK"/>
    <property type="match status" value="8"/>
</dbReference>
<dbReference type="InterPro" id="IPR002110">
    <property type="entry name" value="Ankyrin_rpt"/>
</dbReference>
<proteinExistence type="predicted"/>
<dbReference type="OrthoDB" id="539213at2759"/>
<dbReference type="Pfam" id="PF13637">
    <property type="entry name" value="Ank_4"/>
    <property type="match status" value="1"/>
</dbReference>
<dbReference type="GO" id="GO:0000981">
    <property type="term" value="F:DNA-binding transcription factor activity, RNA polymerase II-specific"/>
    <property type="evidence" value="ECO:0007669"/>
    <property type="project" value="InterPro"/>
</dbReference>
<dbReference type="InterPro" id="IPR050889">
    <property type="entry name" value="Dendritic_Spine_Reg/Scaffold"/>
</dbReference>
<dbReference type="InterPro" id="IPR001138">
    <property type="entry name" value="Zn2Cys6_DnaBD"/>
</dbReference>
<evidence type="ECO:0000256" key="4">
    <source>
        <dbReference type="PROSITE-ProRule" id="PRU00023"/>
    </source>
</evidence>
<feature type="repeat" description="ANK" evidence="4">
    <location>
        <begin position="446"/>
        <end position="479"/>
    </location>
</feature>
<dbReference type="Gene3D" id="1.25.40.20">
    <property type="entry name" value="Ankyrin repeat-containing domain"/>
    <property type="match status" value="2"/>
</dbReference>
<dbReference type="PANTHER" id="PTHR24166:SF48">
    <property type="entry name" value="PROTEIN VAPYRIN"/>
    <property type="match status" value="1"/>
</dbReference>
<dbReference type="Pfam" id="PF00023">
    <property type="entry name" value="Ank"/>
    <property type="match status" value="1"/>
</dbReference>
<feature type="repeat" description="ANK" evidence="4">
    <location>
        <begin position="412"/>
        <end position="435"/>
    </location>
</feature>
<feature type="repeat" description="ANK" evidence="4">
    <location>
        <begin position="380"/>
        <end position="401"/>
    </location>
</feature>
<keyword evidence="2 4" id="KW-0040">ANK repeat</keyword>
<keyword evidence="1" id="KW-0677">Repeat</keyword>
<protein>
    <submittedName>
        <fullName evidence="5">Ankyrin repeat-containing domain protein</fullName>
    </submittedName>
</protein>
<dbReference type="PROSITE" id="PS50088">
    <property type="entry name" value="ANK_REPEAT"/>
    <property type="match status" value="4"/>
</dbReference>
<gene>
    <name evidence="5" type="ORF">B0J11DRAFT_121207</name>
</gene>
<dbReference type="EMBL" id="JAGMWT010000016">
    <property type="protein sequence ID" value="KAH7115011.1"/>
    <property type="molecule type" value="Genomic_DNA"/>
</dbReference>
<dbReference type="InterPro" id="IPR036770">
    <property type="entry name" value="Ankyrin_rpt-contain_sf"/>
</dbReference>
<dbReference type="PROSITE" id="PS50297">
    <property type="entry name" value="ANK_REP_REGION"/>
    <property type="match status" value="3"/>
</dbReference>
<accession>A0A9P9D988</accession>
<dbReference type="PRINTS" id="PR01415">
    <property type="entry name" value="ANKYRIN"/>
</dbReference>
<dbReference type="SUPFAM" id="SSF48403">
    <property type="entry name" value="Ankyrin repeat"/>
    <property type="match status" value="1"/>
</dbReference>
<dbReference type="PANTHER" id="PTHR24166">
    <property type="entry name" value="ROLLING PEBBLES, ISOFORM B"/>
    <property type="match status" value="1"/>
</dbReference>